<dbReference type="Proteomes" id="UP000013827">
    <property type="component" value="Unassembled WGS sequence"/>
</dbReference>
<keyword evidence="3 7" id="KW-0863">Zinc-finger</keyword>
<evidence type="ECO:0000256" key="3">
    <source>
        <dbReference type="ARBA" id="ARBA00022771"/>
    </source>
</evidence>
<evidence type="ECO:0000256" key="6">
    <source>
        <dbReference type="ARBA" id="ARBA00049654"/>
    </source>
</evidence>
<dbReference type="Gene3D" id="3.30.60.190">
    <property type="match status" value="1"/>
</dbReference>
<dbReference type="EnsemblProtists" id="EOD37566">
    <property type="protein sequence ID" value="EOD37566"/>
    <property type="gene ID" value="EMIHUDRAFT_225469"/>
</dbReference>
<dbReference type="InterPro" id="IPR007529">
    <property type="entry name" value="Znf_HIT"/>
</dbReference>
<dbReference type="GO" id="GO:0008270">
    <property type="term" value="F:zinc ion binding"/>
    <property type="evidence" value="ECO:0007669"/>
    <property type="project" value="UniProtKB-UniRule"/>
</dbReference>
<evidence type="ECO:0000256" key="1">
    <source>
        <dbReference type="ARBA" id="ARBA00022553"/>
    </source>
</evidence>
<dbReference type="GO" id="GO:0070761">
    <property type="term" value="C:pre-snoRNP complex"/>
    <property type="evidence" value="ECO:0007669"/>
    <property type="project" value="TreeGrafter"/>
</dbReference>
<dbReference type="CDD" id="cd23023">
    <property type="entry name" value="zf-HIT_BCD1"/>
    <property type="match status" value="1"/>
</dbReference>
<comment type="similarity">
    <text evidence="6">Belongs to the BCD1 family.</text>
</comment>
<dbReference type="GO" id="GO:0000492">
    <property type="term" value="P:box C/D snoRNP assembly"/>
    <property type="evidence" value="ECO:0007669"/>
    <property type="project" value="TreeGrafter"/>
</dbReference>
<evidence type="ECO:0000256" key="7">
    <source>
        <dbReference type="PROSITE-ProRule" id="PRU00453"/>
    </source>
</evidence>
<protein>
    <recommendedName>
        <fullName evidence="8">HIT-type domain-containing protein</fullName>
    </recommendedName>
</protein>
<reference evidence="9" key="2">
    <citation type="submission" date="2024-10" db="UniProtKB">
        <authorList>
            <consortium name="EnsemblProtists"/>
        </authorList>
    </citation>
    <scope>IDENTIFICATION</scope>
</reference>
<accession>A0A0D3KP81</accession>
<comment type="function">
    <text evidence="5">Required for box C/D snoRNAs accumulation involved in snoRNA processing, snoRNA transport to the nucleolus and ribosome biogenesis.</text>
</comment>
<keyword evidence="1" id="KW-0597">Phosphoprotein</keyword>
<dbReference type="PROSITE" id="PS51083">
    <property type="entry name" value="ZF_HIT"/>
    <property type="match status" value="1"/>
</dbReference>
<evidence type="ECO:0000259" key="8">
    <source>
        <dbReference type="PROSITE" id="PS51083"/>
    </source>
</evidence>
<evidence type="ECO:0000256" key="2">
    <source>
        <dbReference type="ARBA" id="ARBA00022723"/>
    </source>
</evidence>
<dbReference type="PANTHER" id="PTHR13483">
    <property type="entry name" value="BOX C_D SNORNA PROTEIN 1-RELATED"/>
    <property type="match status" value="1"/>
</dbReference>
<dbReference type="HOGENOM" id="CLU_1051453_0_0_1"/>
<dbReference type="STRING" id="2903.R1FPM4"/>
<dbReference type="eggNOG" id="KOG2858">
    <property type="taxonomic scope" value="Eukaryota"/>
</dbReference>
<reference evidence="10" key="1">
    <citation type="journal article" date="2013" name="Nature">
        <title>Pan genome of the phytoplankton Emiliania underpins its global distribution.</title>
        <authorList>
            <person name="Read B.A."/>
            <person name="Kegel J."/>
            <person name="Klute M.J."/>
            <person name="Kuo A."/>
            <person name="Lefebvre S.C."/>
            <person name="Maumus F."/>
            <person name="Mayer C."/>
            <person name="Miller J."/>
            <person name="Monier A."/>
            <person name="Salamov A."/>
            <person name="Young J."/>
            <person name="Aguilar M."/>
            <person name="Claverie J.M."/>
            <person name="Frickenhaus S."/>
            <person name="Gonzalez K."/>
            <person name="Herman E.K."/>
            <person name="Lin Y.C."/>
            <person name="Napier J."/>
            <person name="Ogata H."/>
            <person name="Sarno A.F."/>
            <person name="Shmutz J."/>
            <person name="Schroeder D."/>
            <person name="de Vargas C."/>
            <person name="Verret F."/>
            <person name="von Dassow P."/>
            <person name="Valentin K."/>
            <person name="Van de Peer Y."/>
            <person name="Wheeler G."/>
            <person name="Dacks J.B."/>
            <person name="Delwiche C.F."/>
            <person name="Dyhrman S.T."/>
            <person name="Glockner G."/>
            <person name="John U."/>
            <person name="Richards T."/>
            <person name="Worden A.Z."/>
            <person name="Zhang X."/>
            <person name="Grigoriev I.V."/>
            <person name="Allen A.E."/>
            <person name="Bidle K."/>
            <person name="Borodovsky M."/>
            <person name="Bowler C."/>
            <person name="Brownlee C."/>
            <person name="Cock J.M."/>
            <person name="Elias M."/>
            <person name="Gladyshev V.N."/>
            <person name="Groth M."/>
            <person name="Guda C."/>
            <person name="Hadaegh A."/>
            <person name="Iglesias-Rodriguez M.D."/>
            <person name="Jenkins J."/>
            <person name="Jones B.M."/>
            <person name="Lawson T."/>
            <person name="Leese F."/>
            <person name="Lindquist E."/>
            <person name="Lobanov A."/>
            <person name="Lomsadze A."/>
            <person name="Malik S.B."/>
            <person name="Marsh M.E."/>
            <person name="Mackinder L."/>
            <person name="Mock T."/>
            <person name="Mueller-Roeber B."/>
            <person name="Pagarete A."/>
            <person name="Parker M."/>
            <person name="Probert I."/>
            <person name="Quesneville H."/>
            <person name="Raines C."/>
            <person name="Rensing S.A."/>
            <person name="Riano-Pachon D.M."/>
            <person name="Richier S."/>
            <person name="Rokitta S."/>
            <person name="Shiraiwa Y."/>
            <person name="Soanes D.M."/>
            <person name="van der Giezen M."/>
            <person name="Wahlund T.M."/>
            <person name="Williams B."/>
            <person name="Wilson W."/>
            <person name="Wolfe G."/>
            <person name="Wurch L.L."/>
        </authorList>
    </citation>
    <scope>NUCLEOTIDE SEQUENCE</scope>
</reference>
<dbReference type="Pfam" id="PF04438">
    <property type="entry name" value="zf-HIT"/>
    <property type="match status" value="1"/>
</dbReference>
<dbReference type="Pfam" id="PF25790">
    <property type="entry name" value="BCD1"/>
    <property type="match status" value="1"/>
</dbReference>
<evidence type="ECO:0000256" key="4">
    <source>
        <dbReference type="ARBA" id="ARBA00022833"/>
    </source>
</evidence>
<keyword evidence="2" id="KW-0479">Metal-binding</keyword>
<name>A0A0D3KP81_EMIH1</name>
<feature type="domain" description="HIT-type" evidence="8">
    <location>
        <begin position="4"/>
        <end position="37"/>
    </location>
</feature>
<dbReference type="AlphaFoldDB" id="A0A0D3KP81"/>
<dbReference type="KEGG" id="ehx:EMIHUDRAFT_225469"/>
<dbReference type="PANTHER" id="PTHR13483:SF3">
    <property type="entry name" value="BOX C_D SNORNA PROTEIN 1"/>
    <property type="match status" value="1"/>
</dbReference>
<evidence type="ECO:0000313" key="10">
    <source>
        <dbReference type="Proteomes" id="UP000013827"/>
    </source>
</evidence>
<dbReference type="GO" id="GO:0000463">
    <property type="term" value="P:maturation of LSU-rRNA from tricistronic rRNA transcript (SSU-rRNA, 5.8S rRNA, LSU-rRNA)"/>
    <property type="evidence" value="ECO:0007669"/>
    <property type="project" value="TreeGrafter"/>
</dbReference>
<sequence>MTACHACSSEAKYRCPGCGTQSCSLACVKKHKEATQCSGKRDVTAFRAIGEFDDASVVSDYHFLEAGLRSLLPAGMQRARENSSSYDARRKLLRWRVELRFGRAGITHVEAAVGDRTSLRALLEALRSYSREGVGALRVLLPLQQRPANDPRFVLLPLDASLGESLRSHVVIEFPTLHVAMPCEDAEYALFGGEREGPAGGAAAGSGGGGAVVSFQRVHASDAMRVTNCLGDWLLALSRLCLHSLARMGSQEGPCTFSGQRRVGA</sequence>
<dbReference type="RefSeq" id="XP_005789995.1">
    <property type="nucleotide sequence ID" value="XM_005789938.1"/>
</dbReference>
<proteinExistence type="inferred from homology"/>
<organism evidence="9 10">
    <name type="scientific">Emiliania huxleyi (strain CCMP1516)</name>
    <dbReference type="NCBI Taxonomy" id="280463"/>
    <lineage>
        <taxon>Eukaryota</taxon>
        <taxon>Haptista</taxon>
        <taxon>Haptophyta</taxon>
        <taxon>Prymnesiophyceae</taxon>
        <taxon>Isochrysidales</taxon>
        <taxon>Noelaerhabdaceae</taxon>
        <taxon>Emiliania</taxon>
    </lineage>
</organism>
<evidence type="ECO:0000313" key="9">
    <source>
        <dbReference type="EnsemblProtists" id="EOD37566"/>
    </source>
</evidence>
<evidence type="ECO:0000256" key="5">
    <source>
        <dbReference type="ARBA" id="ARBA00049598"/>
    </source>
</evidence>
<dbReference type="InterPro" id="IPR057721">
    <property type="entry name" value="BCD1_alpha/beta"/>
</dbReference>
<dbReference type="InterPro" id="IPR051639">
    <property type="entry name" value="BCD1"/>
</dbReference>
<dbReference type="GO" id="GO:0048254">
    <property type="term" value="P:snoRNA localization"/>
    <property type="evidence" value="ECO:0007669"/>
    <property type="project" value="TreeGrafter"/>
</dbReference>
<dbReference type="SUPFAM" id="SSF144232">
    <property type="entry name" value="HIT/MYND zinc finger-like"/>
    <property type="match status" value="1"/>
</dbReference>
<dbReference type="PaxDb" id="2903-EOD37566"/>
<dbReference type="GeneID" id="17282836"/>
<keyword evidence="10" id="KW-1185">Reference proteome</keyword>
<keyword evidence="4" id="KW-0862">Zinc</keyword>
<dbReference type="GO" id="GO:0005634">
    <property type="term" value="C:nucleus"/>
    <property type="evidence" value="ECO:0007669"/>
    <property type="project" value="TreeGrafter"/>
</dbReference>